<dbReference type="EMBL" id="JACOPG010000003">
    <property type="protein sequence ID" value="MBC5686692.1"/>
    <property type="molecule type" value="Genomic_DNA"/>
</dbReference>
<feature type="transmembrane region" description="Helical" evidence="7">
    <location>
        <begin position="82"/>
        <end position="102"/>
    </location>
</feature>
<dbReference type="RefSeq" id="WP_186854439.1">
    <property type="nucleotide sequence ID" value="NZ_JACOPG010000003.1"/>
</dbReference>
<comment type="subcellular location">
    <subcellularLocation>
        <location evidence="1">Cell membrane</location>
        <topology evidence="1">Multi-pass membrane protein</topology>
    </subcellularLocation>
</comment>
<sequence>MAEPSLKKQIMSGMVWKFAERFIAQGVSFIVSLVLARILMPDDYGVVSIINVFITVADVFLTSGLNTALIQKQDADELDFSTIFYCNLGLGILLYAILFVAAPWMAKAYHMPILTSAVRVFALRLPISAYQSIQTAYISRRMDFKRFFFSTIIGTLVSAVVGIVMALQGYGVWALIAQYLTNTIIDTLFLAVTVRWHPRLMFSWKAAKPMIRYGGKVMMTDLLGTVCNNLGDFIIGAKYTSADLAYYTKGKQLPTLIKSNIYTSLISVLFPGMSKINDEGEKVKALSRKSIRVLTYIIYPLMTGLLVVAEPLTIFLYTEKWIAMVPFVWVVCIEAIFSVPGTITLQSVKAMGYSDKMLKAEIFKKPILILSIIIAMQYGVMAIALTLPLNTLLEFVINGVMAHKTVDYSIREQLWDCLPATIMSVLMGAGVLLVAHLPLGLGTIALLFVEILVGIVIYVLLSVITRNEEFMALASMAKQYLKR</sequence>
<evidence type="ECO:0000256" key="7">
    <source>
        <dbReference type="SAM" id="Phobius"/>
    </source>
</evidence>
<evidence type="ECO:0000256" key="6">
    <source>
        <dbReference type="ARBA" id="ARBA00023136"/>
    </source>
</evidence>
<evidence type="ECO:0000256" key="2">
    <source>
        <dbReference type="ARBA" id="ARBA00007430"/>
    </source>
</evidence>
<dbReference type="PANTHER" id="PTHR30250">
    <property type="entry name" value="PST FAMILY PREDICTED COLANIC ACID TRANSPORTER"/>
    <property type="match status" value="1"/>
</dbReference>
<dbReference type="PANTHER" id="PTHR30250:SF10">
    <property type="entry name" value="LIPOPOLYSACCHARIDE BIOSYNTHESIS PROTEIN WZXC"/>
    <property type="match status" value="1"/>
</dbReference>
<feature type="transmembrane region" description="Helical" evidence="7">
    <location>
        <begin position="293"/>
        <end position="317"/>
    </location>
</feature>
<proteinExistence type="inferred from homology"/>
<keyword evidence="3" id="KW-1003">Cell membrane</keyword>
<keyword evidence="5 7" id="KW-1133">Transmembrane helix</keyword>
<reference evidence="8 9" key="1">
    <citation type="submission" date="2020-08" db="EMBL/GenBank/DDBJ databases">
        <title>Genome public.</title>
        <authorList>
            <person name="Liu C."/>
            <person name="Sun Q."/>
        </authorList>
    </citation>
    <scope>NUCLEOTIDE SEQUENCE [LARGE SCALE GENOMIC DNA]</scope>
    <source>
        <strain evidence="8 9">NSJ-9</strain>
    </source>
</reference>
<accession>A0ABR7GGW5</accession>
<evidence type="ECO:0000313" key="8">
    <source>
        <dbReference type="EMBL" id="MBC5686692.1"/>
    </source>
</evidence>
<keyword evidence="9" id="KW-1185">Reference proteome</keyword>
<dbReference type="Pfam" id="PF13440">
    <property type="entry name" value="Polysacc_synt_3"/>
    <property type="match status" value="1"/>
</dbReference>
<comment type="caution">
    <text evidence="8">The sequence shown here is derived from an EMBL/GenBank/DDBJ whole genome shotgun (WGS) entry which is preliminary data.</text>
</comment>
<feature type="transmembrane region" description="Helical" evidence="7">
    <location>
        <begin position="21"/>
        <end position="40"/>
    </location>
</feature>
<feature type="transmembrane region" description="Helical" evidence="7">
    <location>
        <begin position="173"/>
        <end position="194"/>
    </location>
</feature>
<comment type="similarity">
    <text evidence="2">Belongs to the polysaccharide synthase family.</text>
</comment>
<gene>
    <name evidence="8" type="ORF">H8R94_08790</name>
</gene>
<dbReference type="InterPro" id="IPR050833">
    <property type="entry name" value="Poly_Biosynth_Transport"/>
</dbReference>
<evidence type="ECO:0000256" key="3">
    <source>
        <dbReference type="ARBA" id="ARBA00022475"/>
    </source>
</evidence>
<evidence type="ECO:0000256" key="4">
    <source>
        <dbReference type="ARBA" id="ARBA00022692"/>
    </source>
</evidence>
<feature type="transmembrane region" description="Helical" evidence="7">
    <location>
        <begin position="46"/>
        <end position="70"/>
    </location>
</feature>
<name>A0ABR7GGW5_9FIRM</name>
<dbReference type="Proteomes" id="UP000643810">
    <property type="component" value="Unassembled WGS sequence"/>
</dbReference>
<dbReference type="CDD" id="cd13127">
    <property type="entry name" value="MATE_tuaB_like"/>
    <property type="match status" value="1"/>
</dbReference>
<organism evidence="8 9">
    <name type="scientific">Roseburia lenta</name>
    <dbReference type="NCBI Taxonomy" id="2763061"/>
    <lineage>
        <taxon>Bacteria</taxon>
        <taxon>Bacillati</taxon>
        <taxon>Bacillota</taxon>
        <taxon>Clostridia</taxon>
        <taxon>Lachnospirales</taxon>
        <taxon>Lachnospiraceae</taxon>
        <taxon>Roseburia</taxon>
    </lineage>
</organism>
<evidence type="ECO:0000313" key="9">
    <source>
        <dbReference type="Proteomes" id="UP000643810"/>
    </source>
</evidence>
<keyword evidence="6 7" id="KW-0472">Membrane</keyword>
<protein>
    <submittedName>
        <fullName evidence="8">Lipopolysaccharide biosynthesis protein</fullName>
    </submittedName>
</protein>
<evidence type="ECO:0000256" key="1">
    <source>
        <dbReference type="ARBA" id="ARBA00004651"/>
    </source>
</evidence>
<feature type="transmembrane region" description="Helical" evidence="7">
    <location>
        <begin position="366"/>
        <end position="387"/>
    </location>
</feature>
<feature type="transmembrane region" description="Helical" evidence="7">
    <location>
        <begin position="444"/>
        <end position="464"/>
    </location>
</feature>
<feature type="transmembrane region" description="Helical" evidence="7">
    <location>
        <begin position="323"/>
        <end position="345"/>
    </location>
</feature>
<keyword evidence="4 7" id="KW-0812">Transmembrane</keyword>
<evidence type="ECO:0000256" key="5">
    <source>
        <dbReference type="ARBA" id="ARBA00022989"/>
    </source>
</evidence>
<feature type="transmembrane region" description="Helical" evidence="7">
    <location>
        <begin position="147"/>
        <end position="167"/>
    </location>
</feature>